<protein>
    <submittedName>
        <fullName evidence="2">Uncharacterized protein</fullName>
    </submittedName>
</protein>
<evidence type="ECO:0000313" key="3">
    <source>
        <dbReference type="Proteomes" id="UP000195755"/>
    </source>
</evidence>
<accession>A0A1Z2L6F8</accession>
<dbReference type="RefSeq" id="WP_087927920.1">
    <property type="nucleotide sequence ID" value="NZ_CP021744.1"/>
</dbReference>
<dbReference type="EMBL" id="CP021744">
    <property type="protein sequence ID" value="ARZ69873.1"/>
    <property type="molecule type" value="Genomic_DNA"/>
</dbReference>
<evidence type="ECO:0000313" key="2">
    <source>
        <dbReference type="EMBL" id="ARZ69873.1"/>
    </source>
</evidence>
<evidence type="ECO:0000256" key="1">
    <source>
        <dbReference type="SAM" id="MobiDB-lite"/>
    </source>
</evidence>
<feature type="region of interest" description="Disordered" evidence="1">
    <location>
        <begin position="126"/>
        <end position="167"/>
    </location>
</feature>
<proteinExistence type="predicted"/>
<dbReference type="AlphaFoldDB" id="A0A1Z2L6F8"/>
<reference evidence="2 3" key="1">
    <citation type="submission" date="2017-06" db="EMBL/GenBank/DDBJ databases">
        <title>Streptomyces albireticuli Genome sequencing and assembly.</title>
        <authorList>
            <person name="Wang Y."/>
            <person name="Du B."/>
            <person name="Ding Y."/>
            <person name="Liu H."/>
            <person name="Hou Q."/>
            <person name="Liu K."/>
            <person name="Yao L."/>
            <person name="Wang C."/>
        </authorList>
    </citation>
    <scope>NUCLEOTIDE SEQUENCE [LARGE SCALE GENOMIC DNA]</scope>
    <source>
        <strain evidence="2 3">MDJK11</strain>
    </source>
</reference>
<dbReference type="OrthoDB" id="3855104at2"/>
<dbReference type="KEGG" id="salj:SMD11_4265"/>
<dbReference type="Proteomes" id="UP000195755">
    <property type="component" value="Chromosome"/>
</dbReference>
<name>A0A1Z2L6F8_9ACTN</name>
<organism evidence="2 3">
    <name type="scientific">Streptomyces albireticuli</name>
    <dbReference type="NCBI Taxonomy" id="1940"/>
    <lineage>
        <taxon>Bacteria</taxon>
        <taxon>Bacillati</taxon>
        <taxon>Actinomycetota</taxon>
        <taxon>Actinomycetes</taxon>
        <taxon>Kitasatosporales</taxon>
        <taxon>Streptomycetaceae</taxon>
        <taxon>Streptomyces</taxon>
    </lineage>
</organism>
<gene>
    <name evidence="2" type="ORF">SMD11_4265</name>
</gene>
<feature type="compositionally biased region" description="Basic and acidic residues" evidence="1">
    <location>
        <begin position="126"/>
        <end position="135"/>
    </location>
</feature>
<sequence length="167" mass="17870">MAEHAKPGAPGDEPKGGMAAELASLKKFKGRIDDLLTKLGESDGAPTKVADTGLSEAALGKGFNAAGALYKVYQDVHTDLSTLAKLLNDQIDALSSAVLDAHGGYAHTDAEERDKLWAIHDRMRRQYDPKLDPHGDQQPTSTSRTGERKELHATTPDAGGSRPRTKL</sequence>